<name>A0AAD4M222_9AGAM</name>
<dbReference type="GO" id="GO:0005737">
    <property type="term" value="C:cytoplasm"/>
    <property type="evidence" value="ECO:0007669"/>
    <property type="project" value="TreeGrafter"/>
</dbReference>
<feature type="compositionally biased region" description="Basic and acidic residues" evidence="5">
    <location>
        <begin position="375"/>
        <end position="416"/>
    </location>
</feature>
<comment type="similarity">
    <text evidence="2">Belongs to the RENT3 family.</text>
</comment>
<dbReference type="PANTHER" id="PTHR13112:SF0">
    <property type="entry name" value="FI21285P1"/>
    <property type="match status" value="1"/>
</dbReference>
<dbReference type="GO" id="GO:0005730">
    <property type="term" value="C:nucleolus"/>
    <property type="evidence" value="ECO:0007669"/>
    <property type="project" value="TreeGrafter"/>
</dbReference>
<feature type="compositionally biased region" description="Low complexity" evidence="5">
    <location>
        <begin position="285"/>
        <end position="294"/>
    </location>
</feature>
<evidence type="ECO:0000256" key="2">
    <source>
        <dbReference type="ARBA" id="ARBA00005991"/>
    </source>
</evidence>
<feature type="compositionally biased region" description="Low complexity" evidence="5">
    <location>
        <begin position="450"/>
        <end position="463"/>
    </location>
</feature>
<organism evidence="7 8">
    <name type="scientific">Multifurca ochricompacta</name>
    <dbReference type="NCBI Taxonomy" id="376703"/>
    <lineage>
        <taxon>Eukaryota</taxon>
        <taxon>Fungi</taxon>
        <taxon>Dikarya</taxon>
        <taxon>Basidiomycota</taxon>
        <taxon>Agaricomycotina</taxon>
        <taxon>Agaricomycetes</taxon>
        <taxon>Russulales</taxon>
        <taxon>Russulaceae</taxon>
        <taxon>Multifurca</taxon>
    </lineage>
</organism>
<dbReference type="GO" id="GO:0000184">
    <property type="term" value="P:nuclear-transcribed mRNA catabolic process, nonsense-mediated decay"/>
    <property type="evidence" value="ECO:0007669"/>
    <property type="project" value="UniProtKB-KW"/>
</dbReference>
<comment type="caution">
    <text evidence="7">The sequence shown here is derived from an EMBL/GenBank/DDBJ whole genome shotgun (WGS) entry which is preliminary data.</text>
</comment>
<keyword evidence="4" id="KW-0539">Nucleus</keyword>
<feature type="domain" description="UPF3" evidence="6">
    <location>
        <begin position="32"/>
        <end position="190"/>
    </location>
</feature>
<feature type="region of interest" description="Disordered" evidence="5">
    <location>
        <begin position="249"/>
        <end position="498"/>
    </location>
</feature>
<dbReference type="SUPFAM" id="SSF54928">
    <property type="entry name" value="RNA-binding domain, RBD"/>
    <property type="match status" value="1"/>
</dbReference>
<keyword evidence="3" id="KW-0866">Nonsense-mediated mRNA decay</keyword>
<dbReference type="Gene3D" id="3.30.70.330">
    <property type="match status" value="1"/>
</dbReference>
<dbReference type="CDD" id="cd12455">
    <property type="entry name" value="RRM_like_Smg4_UPF3"/>
    <property type="match status" value="1"/>
</dbReference>
<evidence type="ECO:0000256" key="5">
    <source>
        <dbReference type="SAM" id="MobiDB-lite"/>
    </source>
</evidence>
<dbReference type="InterPro" id="IPR005120">
    <property type="entry name" value="UPF3_dom"/>
</dbReference>
<evidence type="ECO:0000259" key="6">
    <source>
        <dbReference type="Pfam" id="PF03467"/>
    </source>
</evidence>
<dbReference type="InterPro" id="IPR012677">
    <property type="entry name" value="Nucleotide-bd_a/b_plait_sf"/>
</dbReference>
<keyword evidence="8" id="KW-1185">Reference proteome</keyword>
<evidence type="ECO:0000313" key="8">
    <source>
        <dbReference type="Proteomes" id="UP001203297"/>
    </source>
</evidence>
<sequence length="498" mass="53101">MSGATSEPPKKLQAKPKVKEKRQGQTKVSGTERLKIIVRRLPPNLPESIFWQSVQTWVTDETALWKEFYPGKLRKRLNKENVHSRAYIAFKTEEFVAKFSREYDGHVFRDKTAVVEFAPNQKLPLEKKKADSRNATINQDEEYIAFLQSLETPSTKPYDADQLLEMLVASTERPTMPASTPLLNALKAEKSAQRDKEAIQRNHPHYKEVVQASKKEEFKKKSATAVTNAASAGKGDLAAPLGKRAAKRAAAAQKATAQSSALAPPKAGSAPAGPSAAKPPPPSPSKAKSARAGKQLGSAPTQSQEAQPPKPSSTPSNQVQVAPVLPSNSPTEVGASAPAPSASNASGRRSRPVLGVASRQFEVALSGAGVSKGGGRRDRGTEKEKEKEKEKEPTKDGPVRERRDVGSRRKREEDVSGRNPAPTQPGVLPAPTILQREAGKLPHLRPSQQAPAAEVASGAVAPSDAGAGIALAGRGSGKRGRGRSRGGNREAPAPPADP</sequence>
<evidence type="ECO:0000256" key="1">
    <source>
        <dbReference type="ARBA" id="ARBA00004123"/>
    </source>
</evidence>
<feature type="compositionally biased region" description="Polar residues" evidence="5">
    <location>
        <begin position="313"/>
        <end position="331"/>
    </location>
</feature>
<dbReference type="PANTHER" id="PTHR13112">
    <property type="entry name" value="UPF3 REGULATOR OF NONSENSE TRANSCRIPTS-LIKE PROTEIN"/>
    <property type="match status" value="1"/>
</dbReference>
<reference evidence="7" key="1">
    <citation type="journal article" date="2022" name="New Phytol.">
        <title>Evolutionary transition to the ectomycorrhizal habit in the genomes of a hyperdiverse lineage of mushroom-forming fungi.</title>
        <authorList>
            <person name="Looney B."/>
            <person name="Miyauchi S."/>
            <person name="Morin E."/>
            <person name="Drula E."/>
            <person name="Courty P.E."/>
            <person name="Kohler A."/>
            <person name="Kuo A."/>
            <person name="LaButti K."/>
            <person name="Pangilinan J."/>
            <person name="Lipzen A."/>
            <person name="Riley R."/>
            <person name="Andreopoulos W."/>
            <person name="He G."/>
            <person name="Johnson J."/>
            <person name="Nolan M."/>
            <person name="Tritt A."/>
            <person name="Barry K.W."/>
            <person name="Grigoriev I.V."/>
            <person name="Nagy L.G."/>
            <person name="Hibbett D."/>
            <person name="Henrissat B."/>
            <person name="Matheny P.B."/>
            <person name="Labbe J."/>
            <person name="Martin F.M."/>
        </authorList>
    </citation>
    <scope>NUCLEOTIDE SEQUENCE</scope>
    <source>
        <strain evidence="7">BPL690</strain>
    </source>
</reference>
<gene>
    <name evidence="7" type="ORF">B0F90DRAFT_610940</name>
</gene>
<comment type="subcellular location">
    <subcellularLocation>
        <location evidence="1">Nucleus</location>
    </subcellularLocation>
</comment>
<dbReference type="InterPro" id="IPR035979">
    <property type="entry name" value="RBD_domain_sf"/>
</dbReference>
<dbReference type="GO" id="GO:0003729">
    <property type="term" value="F:mRNA binding"/>
    <property type="evidence" value="ECO:0007669"/>
    <property type="project" value="TreeGrafter"/>
</dbReference>
<feature type="compositionally biased region" description="Low complexity" evidence="5">
    <location>
        <begin position="334"/>
        <end position="347"/>
    </location>
</feature>
<dbReference type="GO" id="GO:0045727">
    <property type="term" value="P:positive regulation of translation"/>
    <property type="evidence" value="ECO:0007669"/>
    <property type="project" value="TreeGrafter"/>
</dbReference>
<dbReference type="Proteomes" id="UP001203297">
    <property type="component" value="Unassembled WGS sequence"/>
</dbReference>
<proteinExistence type="inferred from homology"/>
<feature type="region of interest" description="Disordered" evidence="5">
    <location>
        <begin position="1"/>
        <end position="29"/>
    </location>
</feature>
<feature type="compositionally biased region" description="Low complexity" evidence="5">
    <location>
        <begin position="249"/>
        <end position="276"/>
    </location>
</feature>
<dbReference type="InterPro" id="IPR039722">
    <property type="entry name" value="Upf3"/>
</dbReference>
<protein>
    <submittedName>
        <fullName evidence="7">Smg-4/UPF3 family-domain-containing protein</fullName>
    </submittedName>
</protein>
<dbReference type="AlphaFoldDB" id="A0AAD4M222"/>
<dbReference type="EMBL" id="WTXG01000023">
    <property type="protein sequence ID" value="KAI0299343.1"/>
    <property type="molecule type" value="Genomic_DNA"/>
</dbReference>
<evidence type="ECO:0000256" key="3">
    <source>
        <dbReference type="ARBA" id="ARBA00023161"/>
    </source>
</evidence>
<accession>A0AAD4M222</accession>
<dbReference type="Pfam" id="PF03467">
    <property type="entry name" value="Smg4_UPF3"/>
    <property type="match status" value="1"/>
</dbReference>
<feature type="compositionally biased region" description="Basic residues" evidence="5">
    <location>
        <begin position="476"/>
        <end position="486"/>
    </location>
</feature>
<evidence type="ECO:0000256" key="4">
    <source>
        <dbReference type="ARBA" id="ARBA00023242"/>
    </source>
</evidence>
<evidence type="ECO:0000313" key="7">
    <source>
        <dbReference type="EMBL" id="KAI0299343.1"/>
    </source>
</evidence>